<feature type="transmembrane region" description="Helical" evidence="6">
    <location>
        <begin position="368"/>
        <end position="385"/>
    </location>
</feature>
<dbReference type="EMBL" id="JACHMJ010000001">
    <property type="protein sequence ID" value="MBB5844578.1"/>
    <property type="molecule type" value="Genomic_DNA"/>
</dbReference>
<feature type="transmembrane region" description="Helical" evidence="6">
    <location>
        <begin position="278"/>
        <end position="299"/>
    </location>
</feature>
<evidence type="ECO:0000256" key="4">
    <source>
        <dbReference type="ARBA" id="ARBA00022989"/>
    </source>
</evidence>
<feature type="transmembrane region" description="Helical" evidence="6">
    <location>
        <begin position="144"/>
        <end position="172"/>
    </location>
</feature>
<protein>
    <submittedName>
        <fullName evidence="8">MFS family permease</fullName>
    </submittedName>
</protein>
<dbReference type="PANTHER" id="PTHR42718">
    <property type="entry name" value="MAJOR FACILITATOR SUPERFAMILY MULTIDRUG TRANSPORTER MFSC"/>
    <property type="match status" value="1"/>
</dbReference>
<evidence type="ECO:0000313" key="8">
    <source>
        <dbReference type="EMBL" id="MBB5844578.1"/>
    </source>
</evidence>
<evidence type="ECO:0000256" key="1">
    <source>
        <dbReference type="ARBA" id="ARBA00004651"/>
    </source>
</evidence>
<dbReference type="PROSITE" id="PS50850">
    <property type="entry name" value="MFS"/>
    <property type="match status" value="1"/>
</dbReference>
<dbReference type="InterPro" id="IPR036259">
    <property type="entry name" value="MFS_trans_sf"/>
</dbReference>
<evidence type="ECO:0000259" key="7">
    <source>
        <dbReference type="PROSITE" id="PS50850"/>
    </source>
</evidence>
<evidence type="ECO:0000256" key="5">
    <source>
        <dbReference type="ARBA" id="ARBA00023136"/>
    </source>
</evidence>
<organism evidence="8 9">
    <name type="scientific">Conyzicola lurida</name>
    <dbReference type="NCBI Taxonomy" id="1172621"/>
    <lineage>
        <taxon>Bacteria</taxon>
        <taxon>Bacillati</taxon>
        <taxon>Actinomycetota</taxon>
        <taxon>Actinomycetes</taxon>
        <taxon>Micrococcales</taxon>
        <taxon>Microbacteriaceae</taxon>
        <taxon>Conyzicola</taxon>
    </lineage>
</organism>
<name>A0A841AQL1_9MICO</name>
<dbReference type="InterPro" id="IPR011701">
    <property type="entry name" value="MFS"/>
</dbReference>
<feature type="transmembrane region" description="Helical" evidence="6">
    <location>
        <begin position="54"/>
        <end position="74"/>
    </location>
</feature>
<proteinExistence type="predicted"/>
<dbReference type="InterPro" id="IPR020846">
    <property type="entry name" value="MFS_dom"/>
</dbReference>
<feature type="transmembrane region" description="Helical" evidence="6">
    <location>
        <begin position="343"/>
        <end position="362"/>
    </location>
</feature>
<gene>
    <name evidence="8" type="ORF">HD599_002901</name>
</gene>
<feature type="domain" description="Major facilitator superfamily (MFS) profile" evidence="7">
    <location>
        <begin position="21"/>
        <end position="464"/>
    </location>
</feature>
<keyword evidence="4 6" id="KW-1133">Transmembrane helix</keyword>
<dbReference type="CDD" id="cd17321">
    <property type="entry name" value="MFS_MMR_MDR_like"/>
    <property type="match status" value="1"/>
</dbReference>
<feature type="transmembrane region" description="Helical" evidence="6">
    <location>
        <begin position="86"/>
        <end position="103"/>
    </location>
</feature>
<feature type="transmembrane region" description="Helical" evidence="6">
    <location>
        <begin position="415"/>
        <end position="432"/>
    </location>
</feature>
<keyword evidence="2" id="KW-0813">Transport</keyword>
<comment type="subcellular location">
    <subcellularLocation>
        <location evidence="1">Cell membrane</location>
        <topology evidence="1">Multi-pass membrane protein</topology>
    </subcellularLocation>
</comment>
<dbReference type="Pfam" id="PF07690">
    <property type="entry name" value="MFS_1"/>
    <property type="match status" value="1"/>
</dbReference>
<feature type="transmembrane region" description="Helical" evidence="6">
    <location>
        <begin position="311"/>
        <end position="331"/>
    </location>
</feature>
<feature type="transmembrane region" description="Helical" evidence="6">
    <location>
        <begin position="438"/>
        <end position="461"/>
    </location>
</feature>
<dbReference type="PANTHER" id="PTHR42718:SF9">
    <property type="entry name" value="MAJOR FACILITATOR SUPERFAMILY MULTIDRUG TRANSPORTER MFSC"/>
    <property type="match status" value="1"/>
</dbReference>
<comment type="caution">
    <text evidence="8">The sequence shown here is derived from an EMBL/GenBank/DDBJ whole genome shotgun (WGS) entry which is preliminary data.</text>
</comment>
<feature type="transmembrane region" description="Helical" evidence="6">
    <location>
        <begin position="217"/>
        <end position="236"/>
    </location>
</feature>
<dbReference type="AlphaFoldDB" id="A0A841AQL1"/>
<evidence type="ECO:0000313" key="9">
    <source>
        <dbReference type="Proteomes" id="UP000536685"/>
    </source>
</evidence>
<keyword evidence="9" id="KW-1185">Reference proteome</keyword>
<dbReference type="GO" id="GO:0005886">
    <property type="term" value="C:plasma membrane"/>
    <property type="evidence" value="ECO:0007669"/>
    <property type="project" value="UniProtKB-SubCell"/>
</dbReference>
<accession>A0A841AQL1</accession>
<feature type="transmembrane region" description="Helical" evidence="6">
    <location>
        <begin position="21"/>
        <end position="48"/>
    </location>
</feature>
<reference evidence="8 9" key="1">
    <citation type="submission" date="2020-08" db="EMBL/GenBank/DDBJ databases">
        <title>Sequencing the genomes of 1000 actinobacteria strains.</title>
        <authorList>
            <person name="Klenk H.-P."/>
        </authorList>
    </citation>
    <scope>NUCLEOTIDE SEQUENCE [LARGE SCALE GENOMIC DNA]</scope>
    <source>
        <strain evidence="8 9">DSM 105784</strain>
    </source>
</reference>
<evidence type="ECO:0000256" key="3">
    <source>
        <dbReference type="ARBA" id="ARBA00022692"/>
    </source>
</evidence>
<feature type="transmembrane region" description="Helical" evidence="6">
    <location>
        <begin position="115"/>
        <end position="132"/>
    </location>
</feature>
<dbReference type="SUPFAM" id="SSF103473">
    <property type="entry name" value="MFS general substrate transporter"/>
    <property type="match status" value="1"/>
</dbReference>
<feature type="transmembrane region" description="Helical" evidence="6">
    <location>
        <begin position="242"/>
        <end position="257"/>
    </location>
</feature>
<dbReference type="Gene3D" id="1.20.1720.10">
    <property type="entry name" value="Multidrug resistance protein D"/>
    <property type="match status" value="1"/>
</dbReference>
<keyword evidence="3 6" id="KW-0812">Transmembrane</keyword>
<dbReference type="GO" id="GO:0022857">
    <property type="term" value="F:transmembrane transporter activity"/>
    <property type="evidence" value="ECO:0007669"/>
    <property type="project" value="InterPro"/>
</dbReference>
<evidence type="ECO:0000256" key="6">
    <source>
        <dbReference type="SAM" id="Phobius"/>
    </source>
</evidence>
<keyword evidence="5 6" id="KW-0472">Membrane</keyword>
<dbReference type="RefSeq" id="WP_184238850.1">
    <property type="nucleotide sequence ID" value="NZ_JACHMJ010000001.1"/>
</dbReference>
<feature type="transmembrane region" description="Helical" evidence="6">
    <location>
        <begin position="178"/>
        <end position="196"/>
    </location>
</feature>
<evidence type="ECO:0000256" key="2">
    <source>
        <dbReference type="ARBA" id="ARBA00022448"/>
    </source>
</evidence>
<dbReference type="Gene3D" id="1.20.1250.20">
    <property type="entry name" value="MFS general substrate transporter like domains"/>
    <property type="match status" value="1"/>
</dbReference>
<sequence>MTTRNPPAADTPARLPLPARFSLALGTGTILQGLNSAIVAVALIPIALHFGTSAAIPWIVSGLYIASAVGSPAAGRLSDLFGPRRIYLIGLAVVLLASVAGPFVPSVEWLVVDRIVLGLGASMHFPAAMAIIRQQAAKREQTATGAIGIIAICGQTSAALGPTIGGLVVVIWGWEGIFWVNVPLVIASAIWVLTQVPADEARKRSGVLAGIRSIDPLGMGLFVATVVLLMLGLLSLEGDPQWLLFAAFVPVAALFVLRELRTPSPFIDVRLMLTHRQFALTCARAILTFISFYCIFYGLPQWLEASRGLDAAATGLLMLPVFGVGVASTILATRLGRRLKPRLLLVFGTTAMVVAGALLALVTSTDSPIWLLVVISVLLGIPNGFNNLGNQLILHSSVPGANAGSASGIYRTSQYFGAVLSAVIVAHVVGVGEAEGGIRTLGVVIGGLGGLMLVTNLVALYRGRGKSMVEL</sequence>
<dbReference type="Proteomes" id="UP000536685">
    <property type="component" value="Unassembled WGS sequence"/>
</dbReference>